<proteinExistence type="predicted"/>
<protein>
    <submittedName>
        <fullName evidence="1">Uncharacterized protein</fullName>
    </submittedName>
</protein>
<dbReference type="Proteomes" id="UP001153069">
    <property type="component" value="Unassembled WGS sequence"/>
</dbReference>
<dbReference type="AlphaFoldDB" id="A0A9N8ERN3"/>
<sequence>MMADFDINEIIAFNTNAACLMVQGDENKAQQALRETLDALVGLLGSLQEEANEMDLEEMMMMAVDDEASHQQTLRFLSVQQLQKHGEEDSPSRTPQGGVLELFRKVVHVHCPTPPVEAEGIPWNSQIELAVSVLYNAGLFFHMKAVNIGKEVFLQKSIKYYTVAYEMITLWRYHESDMNLLLAIAILNNLAHAHFMLGNMSHSFEIFQEVKNVFLVAMTSPNAQVQAWDADVVDFAILTLSVASPNSFAIASAA</sequence>
<accession>A0A9N8ERN3</accession>
<evidence type="ECO:0000313" key="2">
    <source>
        <dbReference type="Proteomes" id="UP001153069"/>
    </source>
</evidence>
<keyword evidence="2" id="KW-1185">Reference proteome</keyword>
<name>A0A9N8ERN3_9STRA</name>
<comment type="caution">
    <text evidence="1">The sequence shown here is derived from an EMBL/GenBank/DDBJ whole genome shotgun (WGS) entry which is preliminary data.</text>
</comment>
<gene>
    <name evidence="1" type="ORF">SEMRO_1761_G295910.1</name>
</gene>
<evidence type="ECO:0000313" key="1">
    <source>
        <dbReference type="EMBL" id="CAB9525996.1"/>
    </source>
</evidence>
<dbReference type="EMBL" id="CAICTM010001759">
    <property type="protein sequence ID" value="CAB9525996.1"/>
    <property type="molecule type" value="Genomic_DNA"/>
</dbReference>
<reference evidence="1" key="1">
    <citation type="submission" date="2020-06" db="EMBL/GenBank/DDBJ databases">
        <authorList>
            <consortium name="Plant Systems Biology data submission"/>
        </authorList>
    </citation>
    <scope>NUCLEOTIDE SEQUENCE</scope>
    <source>
        <strain evidence="1">D6</strain>
    </source>
</reference>
<organism evidence="1 2">
    <name type="scientific">Seminavis robusta</name>
    <dbReference type="NCBI Taxonomy" id="568900"/>
    <lineage>
        <taxon>Eukaryota</taxon>
        <taxon>Sar</taxon>
        <taxon>Stramenopiles</taxon>
        <taxon>Ochrophyta</taxon>
        <taxon>Bacillariophyta</taxon>
        <taxon>Bacillariophyceae</taxon>
        <taxon>Bacillariophycidae</taxon>
        <taxon>Naviculales</taxon>
        <taxon>Naviculaceae</taxon>
        <taxon>Seminavis</taxon>
    </lineage>
</organism>